<reference evidence="2 3" key="1">
    <citation type="journal article" date="2017" name="Nat. Commun.">
        <title>Genome assembly with in vitro proximity ligation data and whole-genome triplication in lettuce.</title>
        <authorList>
            <person name="Reyes-Chin-Wo S."/>
            <person name="Wang Z."/>
            <person name="Yang X."/>
            <person name="Kozik A."/>
            <person name="Arikit S."/>
            <person name="Song C."/>
            <person name="Xia L."/>
            <person name="Froenicke L."/>
            <person name="Lavelle D.O."/>
            <person name="Truco M.J."/>
            <person name="Xia R."/>
            <person name="Zhu S."/>
            <person name="Xu C."/>
            <person name="Xu H."/>
            <person name="Xu X."/>
            <person name="Cox K."/>
            <person name="Korf I."/>
            <person name="Meyers B.C."/>
            <person name="Michelmore R.W."/>
        </authorList>
    </citation>
    <scope>NUCLEOTIDE SEQUENCE [LARGE SCALE GENOMIC DNA]</scope>
    <source>
        <strain evidence="3">cv. Salinas</strain>
        <tissue evidence="2">Seedlings</tissue>
    </source>
</reference>
<organism evidence="2 3">
    <name type="scientific">Lactuca sativa</name>
    <name type="common">Garden lettuce</name>
    <dbReference type="NCBI Taxonomy" id="4236"/>
    <lineage>
        <taxon>Eukaryota</taxon>
        <taxon>Viridiplantae</taxon>
        <taxon>Streptophyta</taxon>
        <taxon>Embryophyta</taxon>
        <taxon>Tracheophyta</taxon>
        <taxon>Spermatophyta</taxon>
        <taxon>Magnoliopsida</taxon>
        <taxon>eudicotyledons</taxon>
        <taxon>Gunneridae</taxon>
        <taxon>Pentapetalae</taxon>
        <taxon>asterids</taxon>
        <taxon>campanulids</taxon>
        <taxon>Asterales</taxon>
        <taxon>Asteraceae</taxon>
        <taxon>Cichorioideae</taxon>
        <taxon>Cichorieae</taxon>
        <taxon>Lactucinae</taxon>
        <taxon>Lactuca</taxon>
    </lineage>
</organism>
<evidence type="ECO:0000313" key="3">
    <source>
        <dbReference type="Proteomes" id="UP000235145"/>
    </source>
</evidence>
<protein>
    <recommendedName>
        <fullName evidence="1">HAT C-terminal dimerisation domain-containing protein</fullName>
    </recommendedName>
</protein>
<gene>
    <name evidence="2" type="ORF">LSAT_V11C500248400</name>
</gene>
<dbReference type="EMBL" id="NBSK02000005">
    <property type="protein sequence ID" value="KAJ0205113.1"/>
    <property type="molecule type" value="Genomic_DNA"/>
</dbReference>
<dbReference type="SUPFAM" id="SSF53098">
    <property type="entry name" value="Ribonuclease H-like"/>
    <property type="match status" value="1"/>
</dbReference>
<dbReference type="AlphaFoldDB" id="A0A9R1VHH9"/>
<feature type="domain" description="HAT C-terminal dimerisation" evidence="1">
    <location>
        <begin position="9"/>
        <end position="76"/>
    </location>
</feature>
<evidence type="ECO:0000259" key="1">
    <source>
        <dbReference type="Pfam" id="PF05699"/>
    </source>
</evidence>
<dbReference type="Pfam" id="PF05699">
    <property type="entry name" value="Dimer_Tnp_hAT"/>
    <property type="match status" value="1"/>
</dbReference>
<dbReference type="InterPro" id="IPR008906">
    <property type="entry name" value="HATC_C_dom"/>
</dbReference>
<evidence type="ECO:0000313" key="2">
    <source>
        <dbReference type="EMBL" id="KAJ0205113.1"/>
    </source>
</evidence>
<comment type="caution">
    <text evidence="2">The sequence shown here is derived from an EMBL/GenBank/DDBJ whole genome shotgun (WGS) entry which is preliminary data.</text>
</comment>
<proteinExistence type="predicted"/>
<dbReference type="InterPro" id="IPR012337">
    <property type="entry name" value="RNaseH-like_sf"/>
</dbReference>
<keyword evidence="3" id="KW-1185">Reference proteome</keyword>
<name>A0A9R1VHH9_LACSA</name>
<dbReference type="GO" id="GO:0046983">
    <property type="term" value="F:protein dimerization activity"/>
    <property type="evidence" value="ECO:0007669"/>
    <property type="project" value="InterPro"/>
</dbReference>
<dbReference type="Proteomes" id="UP000235145">
    <property type="component" value="Unassembled WGS sequence"/>
</dbReference>
<accession>A0A9R1VHH9</accession>
<sequence length="132" mass="15203">MASSQMDAITMDVIDWWSSYGLEIPELFDVAKRVLSHPISNSSTERNWSTYSIHNVKRNCLNCKMANKLVFIHSNIRLQSCFSEKYKACPTKKWDINLENANLEGRATRYEDLHWENIKGDDVDADGNGKCK</sequence>